<dbReference type="AlphaFoldDB" id="A0AAD1Z4C1"/>
<organism evidence="1 2">
    <name type="scientific">Fraxinus pennsylvanica</name>
    <dbReference type="NCBI Taxonomy" id="56036"/>
    <lineage>
        <taxon>Eukaryota</taxon>
        <taxon>Viridiplantae</taxon>
        <taxon>Streptophyta</taxon>
        <taxon>Embryophyta</taxon>
        <taxon>Tracheophyta</taxon>
        <taxon>Spermatophyta</taxon>
        <taxon>Magnoliopsida</taxon>
        <taxon>eudicotyledons</taxon>
        <taxon>Gunneridae</taxon>
        <taxon>Pentapetalae</taxon>
        <taxon>asterids</taxon>
        <taxon>lamiids</taxon>
        <taxon>Lamiales</taxon>
        <taxon>Oleaceae</taxon>
        <taxon>Oleeae</taxon>
        <taxon>Fraxinus</taxon>
    </lineage>
</organism>
<reference evidence="1" key="1">
    <citation type="submission" date="2023-05" db="EMBL/GenBank/DDBJ databases">
        <authorList>
            <person name="Huff M."/>
        </authorList>
    </citation>
    <scope>NUCLEOTIDE SEQUENCE</scope>
</reference>
<dbReference type="Proteomes" id="UP000834106">
    <property type="component" value="Chromosome 6"/>
</dbReference>
<dbReference type="InterPro" id="IPR051363">
    <property type="entry name" value="RLR_Helicase"/>
</dbReference>
<evidence type="ECO:0008006" key="3">
    <source>
        <dbReference type="Google" id="ProtNLM"/>
    </source>
</evidence>
<name>A0AAD1Z4C1_9LAMI</name>
<keyword evidence="2" id="KW-1185">Reference proteome</keyword>
<dbReference type="PANTHER" id="PTHR14074:SF16">
    <property type="entry name" value="ANTIVIRAL INNATE IMMUNE RESPONSE RECEPTOR RIG-I"/>
    <property type="match status" value="1"/>
</dbReference>
<sequence length="126" mass="14377">MHQKSIYRGTIKYASVHAHLSRIGNRRDDLELLAYTLIFLIKKSYELEPLEKALKGNTIVFLDTGSGKTLIATMLLHIYAHLIRKPSPFIAVFLVPIVILVEESPCQWEENPYSSTTSYKLCAARR</sequence>
<dbReference type="InterPro" id="IPR027417">
    <property type="entry name" value="P-loop_NTPase"/>
</dbReference>
<gene>
    <name evidence="1" type="ORF">FPE_LOCUS10376</name>
</gene>
<evidence type="ECO:0000313" key="2">
    <source>
        <dbReference type="Proteomes" id="UP000834106"/>
    </source>
</evidence>
<dbReference type="SUPFAM" id="SSF52540">
    <property type="entry name" value="P-loop containing nucleoside triphosphate hydrolases"/>
    <property type="match status" value="1"/>
</dbReference>
<protein>
    <recommendedName>
        <fullName evidence="3">Helicase/UvrB N-terminal domain-containing protein</fullName>
    </recommendedName>
</protein>
<evidence type="ECO:0000313" key="1">
    <source>
        <dbReference type="EMBL" id="CAI9762946.1"/>
    </source>
</evidence>
<dbReference type="GO" id="GO:0005737">
    <property type="term" value="C:cytoplasm"/>
    <property type="evidence" value="ECO:0007669"/>
    <property type="project" value="TreeGrafter"/>
</dbReference>
<dbReference type="EMBL" id="OU503041">
    <property type="protein sequence ID" value="CAI9762946.1"/>
    <property type="molecule type" value="Genomic_DNA"/>
</dbReference>
<dbReference type="Gene3D" id="3.40.50.300">
    <property type="entry name" value="P-loop containing nucleotide triphosphate hydrolases"/>
    <property type="match status" value="1"/>
</dbReference>
<dbReference type="PANTHER" id="PTHR14074">
    <property type="entry name" value="HELICASE WITH DEATH DOMAIN-RELATED"/>
    <property type="match status" value="1"/>
</dbReference>
<proteinExistence type="predicted"/>
<accession>A0AAD1Z4C1</accession>